<evidence type="ECO:0000313" key="1">
    <source>
        <dbReference type="EMBL" id="OJD66184.1"/>
    </source>
</evidence>
<dbReference type="InterPro" id="IPR038461">
    <property type="entry name" value="Schlafen_AlbA_2_dom_sf"/>
</dbReference>
<dbReference type="AlphaFoldDB" id="A0A1J9TJ79"/>
<dbReference type="RefSeq" id="WP_071757862.1">
    <property type="nucleotide sequence ID" value="NZ_CBCSIO010000029.1"/>
</dbReference>
<reference evidence="1 2" key="1">
    <citation type="submission" date="2016-06" db="EMBL/GenBank/DDBJ databases">
        <title>First insights into the genetic diversity and population structure of in the Bacillus cereus group bacteria from diverse marine environments.</title>
        <authorList>
            <person name="Liu Y."/>
            <person name="Lai Q."/>
            <person name="Shao Z."/>
        </authorList>
    </citation>
    <scope>NUCLEOTIDE SEQUENCE [LARGE SCALE GENOMIC DNA]</scope>
    <source>
        <strain evidence="1 2">N35-10-2</strain>
    </source>
</reference>
<comment type="caution">
    <text evidence="1">The sequence shown here is derived from an EMBL/GenBank/DDBJ whole genome shotgun (WGS) entry which is preliminary data.</text>
</comment>
<gene>
    <name evidence="1" type="ORF">BAU25_01135</name>
</gene>
<dbReference type="Gene3D" id="3.30.950.30">
    <property type="entry name" value="Schlafen, AAA domain"/>
    <property type="match status" value="1"/>
</dbReference>
<dbReference type="EMBL" id="MAOE01000066">
    <property type="protein sequence ID" value="OJD66184.1"/>
    <property type="molecule type" value="Genomic_DNA"/>
</dbReference>
<organism evidence="1 2">
    <name type="scientific">Bacillus albus</name>
    <dbReference type="NCBI Taxonomy" id="2026189"/>
    <lineage>
        <taxon>Bacteria</taxon>
        <taxon>Bacillati</taxon>
        <taxon>Bacillota</taxon>
        <taxon>Bacilli</taxon>
        <taxon>Bacillales</taxon>
        <taxon>Bacillaceae</taxon>
        <taxon>Bacillus</taxon>
        <taxon>Bacillus cereus group</taxon>
    </lineage>
</organism>
<sequence length="174" mass="19989">MENAEKIFTRFEQEGFSYIQHMIMKQQEENIFLTFQCKTDCTISVLSKDDKENYEKSVSFFSCVSGGVIVWGIDSSKNKNGVNRAEKIQPISNGKTFLTKLNGLFSKEIPAIQPNVKNIYIPFPKEKNKGFVITYVPGNNYLLNLNNYYTKTRGSFVMMMGQILLNDVLKNRKP</sequence>
<accession>A0A1J9TJ79</accession>
<dbReference type="Proteomes" id="UP000181873">
    <property type="component" value="Unassembled WGS sequence"/>
</dbReference>
<protein>
    <submittedName>
        <fullName evidence="1">Uncharacterized protein</fullName>
    </submittedName>
</protein>
<name>A0A1J9TJ79_9BACI</name>
<proteinExistence type="predicted"/>
<evidence type="ECO:0000313" key="2">
    <source>
        <dbReference type="Proteomes" id="UP000181873"/>
    </source>
</evidence>